<evidence type="ECO:0000313" key="7">
    <source>
        <dbReference type="EMBL" id="MFC2967605.1"/>
    </source>
</evidence>
<evidence type="ECO:0000256" key="5">
    <source>
        <dbReference type="SAM" id="Phobius"/>
    </source>
</evidence>
<name>A0ABV7AEX2_9RHOB</name>
<feature type="transmembrane region" description="Helical" evidence="5">
    <location>
        <begin position="80"/>
        <end position="100"/>
    </location>
</feature>
<accession>A0ABV7AEX2</accession>
<dbReference type="Proteomes" id="UP001595443">
    <property type="component" value="Unassembled WGS sequence"/>
</dbReference>
<dbReference type="SUPFAM" id="SSF81324">
    <property type="entry name" value="Voltage-gated potassium channels"/>
    <property type="match status" value="1"/>
</dbReference>
<keyword evidence="8" id="KW-1185">Reference proteome</keyword>
<dbReference type="PANTHER" id="PTHR10037">
    <property type="entry name" value="VOLTAGE-GATED CATION CHANNEL CALCIUM AND SODIUM"/>
    <property type="match status" value="1"/>
</dbReference>
<evidence type="ECO:0000259" key="6">
    <source>
        <dbReference type="Pfam" id="PF00520"/>
    </source>
</evidence>
<dbReference type="RefSeq" id="WP_377832256.1">
    <property type="nucleotide sequence ID" value="NZ_JBHRSK010000004.1"/>
</dbReference>
<evidence type="ECO:0000256" key="1">
    <source>
        <dbReference type="ARBA" id="ARBA00004141"/>
    </source>
</evidence>
<evidence type="ECO:0000256" key="3">
    <source>
        <dbReference type="ARBA" id="ARBA00022989"/>
    </source>
</evidence>
<comment type="caution">
    <text evidence="7">The sequence shown here is derived from an EMBL/GenBank/DDBJ whole genome shotgun (WGS) entry which is preliminary data.</text>
</comment>
<gene>
    <name evidence="7" type="ORF">ACFOES_05830</name>
</gene>
<reference evidence="8" key="1">
    <citation type="journal article" date="2019" name="Int. J. Syst. Evol. Microbiol.">
        <title>The Global Catalogue of Microorganisms (GCM) 10K type strain sequencing project: providing services to taxonomists for standard genome sequencing and annotation.</title>
        <authorList>
            <consortium name="The Broad Institute Genomics Platform"/>
            <consortium name="The Broad Institute Genome Sequencing Center for Infectious Disease"/>
            <person name="Wu L."/>
            <person name="Ma J."/>
        </authorList>
    </citation>
    <scope>NUCLEOTIDE SEQUENCE [LARGE SCALE GENOMIC DNA]</scope>
    <source>
        <strain evidence="8">KCTC 62192</strain>
    </source>
</reference>
<comment type="subcellular location">
    <subcellularLocation>
        <location evidence="1">Membrane</location>
        <topology evidence="1">Multi-pass membrane protein</topology>
    </subcellularLocation>
</comment>
<evidence type="ECO:0000313" key="8">
    <source>
        <dbReference type="Proteomes" id="UP001595443"/>
    </source>
</evidence>
<keyword evidence="2 5" id="KW-0812">Transmembrane</keyword>
<proteinExistence type="predicted"/>
<feature type="domain" description="Ion transport" evidence="6">
    <location>
        <begin position="20"/>
        <end position="230"/>
    </location>
</feature>
<evidence type="ECO:0000256" key="4">
    <source>
        <dbReference type="ARBA" id="ARBA00023136"/>
    </source>
</evidence>
<dbReference type="Pfam" id="PF00520">
    <property type="entry name" value="Ion_trans"/>
    <property type="match status" value="1"/>
</dbReference>
<organism evidence="7 8">
    <name type="scientific">Acidimangrovimonas pyrenivorans</name>
    <dbReference type="NCBI Taxonomy" id="2030798"/>
    <lineage>
        <taxon>Bacteria</taxon>
        <taxon>Pseudomonadati</taxon>
        <taxon>Pseudomonadota</taxon>
        <taxon>Alphaproteobacteria</taxon>
        <taxon>Rhodobacterales</taxon>
        <taxon>Paracoccaceae</taxon>
        <taxon>Acidimangrovimonas</taxon>
    </lineage>
</organism>
<sequence>MTIRQRVAARLDTSLVRNGIIAVILVNAVLLGLETSAGAMAAAGRLIRGLDALCLAIFVAELGLKLFAQGPRFFRAGWNLFDFVIVGLSLVPGAQTLSVLRALRILRVLRVISVAPRLRRVVEGFVTALPGMGSVFLLMGLIFYIGSVMATKLFAEAFPDWFGTLGRSAYSLFQIMTLESWSMGIVRPVMAVYPWAWAFFVPFIMFTTFVVVNLLVGLIVNSMQEAHAEEDNQRTDAYRDEVLARLEAIERRLAERAEDARPQQRRAG</sequence>
<evidence type="ECO:0000256" key="2">
    <source>
        <dbReference type="ARBA" id="ARBA00022692"/>
    </source>
</evidence>
<dbReference type="InterPro" id="IPR027359">
    <property type="entry name" value="Volt_channel_dom_sf"/>
</dbReference>
<feature type="transmembrane region" description="Helical" evidence="5">
    <location>
        <begin position="20"/>
        <end position="43"/>
    </location>
</feature>
<dbReference type="PANTHER" id="PTHR10037:SF62">
    <property type="entry name" value="SODIUM CHANNEL PROTEIN 60E"/>
    <property type="match status" value="1"/>
</dbReference>
<dbReference type="EMBL" id="JBHRSK010000004">
    <property type="protein sequence ID" value="MFC2967605.1"/>
    <property type="molecule type" value="Genomic_DNA"/>
</dbReference>
<dbReference type="Gene3D" id="1.20.120.350">
    <property type="entry name" value="Voltage-gated potassium channels. Chain C"/>
    <property type="match status" value="1"/>
</dbReference>
<feature type="transmembrane region" description="Helical" evidence="5">
    <location>
        <begin position="195"/>
        <end position="220"/>
    </location>
</feature>
<keyword evidence="3 5" id="KW-1133">Transmembrane helix</keyword>
<dbReference type="Gene3D" id="1.10.287.70">
    <property type="match status" value="1"/>
</dbReference>
<protein>
    <submittedName>
        <fullName evidence="7">Ion transporter</fullName>
    </submittedName>
</protein>
<dbReference type="InterPro" id="IPR005821">
    <property type="entry name" value="Ion_trans_dom"/>
</dbReference>
<feature type="transmembrane region" description="Helical" evidence="5">
    <location>
        <begin position="121"/>
        <end position="145"/>
    </location>
</feature>
<dbReference type="InterPro" id="IPR043203">
    <property type="entry name" value="VGCC_Ca_Na"/>
</dbReference>
<keyword evidence="4 5" id="KW-0472">Membrane</keyword>